<accession>A0A813KT10</accession>
<dbReference type="PROSITE" id="PS51462">
    <property type="entry name" value="NUDIX"/>
    <property type="match status" value="1"/>
</dbReference>
<dbReference type="Pfam" id="PF00293">
    <property type="entry name" value="NUDIX"/>
    <property type="match status" value="1"/>
</dbReference>
<proteinExistence type="predicted"/>
<feature type="chain" id="PRO_5032732871" description="Nudix hydrolase domain-containing protein" evidence="2">
    <location>
        <begin position="18"/>
        <end position="695"/>
    </location>
</feature>
<dbReference type="GO" id="GO:0005737">
    <property type="term" value="C:cytoplasm"/>
    <property type="evidence" value="ECO:0007669"/>
    <property type="project" value="TreeGrafter"/>
</dbReference>
<comment type="caution">
    <text evidence="4">The sequence shown here is derived from an EMBL/GenBank/DDBJ whole genome shotgun (WGS) entry which is preliminary data.</text>
</comment>
<feature type="signal peptide" evidence="2">
    <location>
        <begin position="1"/>
        <end position="17"/>
    </location>
</feature>
<reference evidence="4" key="1">
    <citation type="submission" date="2021-02" db="EMBL/GenBank/DDBJ databases">
        <authorList>
            <person name="Dougan E. K."/>
            <person name="Rhodes N."/>
            <person name="Thang M."/>
            <person name="Chan C."/>
        </authorList>
    </citation>
    <scope>NUCLEOTIDE SEQUENCE</scope>
</reference>
<evidence type="ECO:0000259" key="3">
    <source>
        <dbReference type="PROSITE" id="PS51462"/>
    </source>
</evidence>
<organism evidence="4 5">
    <name type="scientific">Polarella glacialis</name>
    <name type="common">Dinoflagellate</name>
    <dbReference type="NCBI Taxonomy" id="89957"/>
    <lineage>
        <taxon>Eukaryota</taxon>
        <taxon>Sar</taxon>
        <taxon>Alveolata</taxon>
        <taxon>Dinophyceae</taxon>
        <taxon>Suessiales</taxon>
        <taxon>Suessiaceae</taxon>
        <taxon>Polarella</taxon>
    </lineage>
</organism>
<dbReference type="InterPro" id="IPR015797">
    <property type="entry name" value="NUDIX_hydrolase-like_dom_sf"/>
</dbReference>
<dbReference type="PANTHER" id="PTHR10755:SF3">
    <property type="entry name" value="COPROPORPHYRINOGEN OXIDASE"/>
    <property type="match status" value="1"/>
</dbReference>
<dbReference type="Proteomes" id="UP000626109">
    <property type="component" value="Unassembled WGS sequence"/>
</dbReference>
<name>A0A813KT10_POLGL</name>
<dbReference type="UniPathway" id="UPA00251">
    <property type="reaction ID" value="UER00322"/>
</dbReference>
<dbReference type="Pfam" id="PF01218">
    <property type="entry name" value="Coprogen_oxidas"/>
    <property type="match status" value="1"/>
</dbReference>
<dbReference type="EMBL" id="CAJNNW010032268">
    <property type="protein sequence ID" value="CAE8712097.1"/>
    <property type="molecule type" value="Genomic_DNA"/>
</dbReference>
<dbReference type="GO" id="GO:0006782">
    <property type="term" value="P:protoporphyrinogen IX biosynthetic process"/>
    <property type="evidence" value="ECO:0007669"/>
    <property type="project" value="UniProtKB-UniPathway"/>
</dbReference>
<dbReference type="GO" id="GO:0016787">
    <property type="term" value="F:hydrolase activity"/>
    <property type="evidence" value="ECO:0007669"/>
    <property type="project" value="UniProtKB-KW"/>
</dbReference>
<dbReference type="PANTHER" id="PTHR10755">
    <property type="entry name" value="COPROPORPHYRINOGEN III OXIDASE, MITOCHONDRIAL"/>
    <property type="match status" value="1"/>
</dbReference>
<sequence length="695" mass="75593">MGISAGTLTSLAPCFLAFVPELHVGPANRISDCASSCSSSAFSSVSVRPNALDARSTGSRCSQVPKFRPSRTRVQDSADFRQVVSPTAGVPERAAATGARFSRTTLASASACFTMLLAACQATGRHRRRAQPRIQDAKPWPQIRRCADPSEFCNSASFEQFPEFLFEAQASILASAEEAEANENVTPARFLREPWERPGPSGSPPSRGLTAVLEGGTLWEKAAASISVLHGHLSTERAESLSTAGVVYKEGEAYRACALSLVFHARSPRVPTLRGDVRLFEVPGRGERWFGGGADLTPVYLFEEDAEDFHQYWREVCRGVAISSDLASLGDLPGSPEQLGDRLYATMKKACDDYFYIPARREHRGIGGLFFDRFQDADLGGEAGKAEGFVRAVATGWMPCYLPIVARRKVMETSEAMREWQLLRRGRYVEFNLLYDRGVRFGLAQLEKVMVSAPPLVAWRYSSPAAGPLPAADEKLLEVLGHPQEWAFSSEEGELAEFLEPNSPEAAVPPRVLGVLPRRTVVKLGLRLRGIGVLVLEEGSVDASASERRILCHRRSDTKATYPSRWDMLVGGVTNVGEPSSAAAARELKEELGIFDSGEHAHWSLQPLGLVCEVETPVVKCHCEMFAYAAAPGLIAKPEDGEVAEVAWRSVAEIRAAIAADPDAWVESGLQVWEKLEAAGGPEEAARICSLRKTS</sequence>
<dbReference type="Gene3D" id="3.90.79.10">
    <property type="entry name" value="Nucleoside Triphosphate Pyrophosphohydrolase"/>
    <property type="match status" value="1"/>
</dbReference>
<dbReference type="PRINTS" id="PR00073">
    <property type="entry name" value="COPRGNOXDASE"/>
</dbReference>
<gene>
    <name evidence="4" type="ORF">PGLA2088_LOCUS36837</name>
</gene>
<dbReference type="InterPro" id="IPR020084">
    <property type="entry name" value="NUDIX_hydrolase_CS"/>
</dbReference>
<feature type="domain" description="Nudix hydrolase" evidence="3">
    <location>
        <begin position="526"/>
        <end position="672"/>
    </location>
</feature>
<dbReference type="InterPro" id="IPR001260">
    <property type="entry name" value="Coprogen_oxidase_aer"/>
</dbReference>
<dbReference type="InterPro" id="IPR036406">
    <property type="entry name" value="Coprogen_oxidase_aer_sf"/>
</dbReference>
<evidence type="ECO:0000256" key="1">
    <source>
        <dbReference type="ARBA" id="ARBA00022801"/>
    </source>
</evidence>
<dbReference type="SUPFAM" id="SSF55811">
    <property type="entry name" value="Nudix"/>
    <property type="match status" value="1"/>
</dbReference>
<keyword evidence="1" id="KW-0378">Hydrolase</keyword>
<dbReference type="GO" id="GO:0004109">
    <property type="term" value="F:coproporphyrinogen oxidase activity"/>
    <property type="evidence" value="ECO:0007669"/>
    <property type="project" value="InterPro"/>
</dbReference>
<dbReference type="PROSITE" id="PS00893">
    <property type="entry name" value="NUDIX_BOX"/>
    <property type="match status" value="1"/>
</dbReference>
<dbReference type="SUPFAM" id="SSF102886">
    <property type="entry name" value="Coproporphyrinogen III oxidase"/>
    <property type="match status" value="1"/>
</dbReference>
<protein>
    <recommendedName>
        <fullName evidence="3">Nudix hydrolase domain-containing protein</fullName>
    </recommendedName>
</protein>
<dbReference type="AlphaFoldDB" id="A0A813KT10"/>
<evidence type="ECO:0000313" key="5">
    <source>
        <dbReference type="Proteomes" id="UP000626109"/>
    </source>
</evidence>
<dbReference type="Gene3D" id="3.40.1500.10">
    <property type="entry name" value="Coproporphyrinogen III oxidase, aerobic"/>
    <property type="match status" value="1"/>
</dbReference>
<keyword evidence="2" id="KW-0732">Signal</keyword>
<dbReference type="InterPro" id="IPR000086">
    <property type="entry name" value="NUDIX_hydrolase_dom"/>
</dbReference>
<evidence type="ECO:0000313" key="4">
    <source>
        <dbReference type="EMBL" id="CAE8712097.1"/>
    </source>
</evidence>
<evidence type="ECO:0000256" key="2">
    <source>
        <dbReference type="SAM" id="SignalP"/>
    </source>
</evidence>